<dbReference type="InterPro" id="IPR016181">
    <property type="entry name" value="Acyl_CoA_acyltransferase"/>
</dbReference>
<dbReference type="CDD" id="cd04301">
    <property type="entry name" value="NAT_SF"/>
    <property type="match status" value="1"/>
</dbReference>
<name>M1ZR73_CLOBO</name>
<dbReference type="SUPFAM" id="SSF55729">
    <property type="entry name" value="Acyl-CoA N-acyltransferases (Nat)"/>
    <property type="match status" value="1"/>
</dbReference>
<sequence>MDSKDKNAYHLFAHDNGIIIAYLRILEKGISYNEISIGRVLINKDYRGKGLARELMLKAIEFIENNMNEKEIKISAQAYLLDFYRSLGFNEVSEVYLEDNIPHIDMLYKKNTSI</sequence>
<dbReference type="PROSITE" id="PS51186">
    <property type="entry name" value="GNAT"/>
    <property type="match status" value="1"/>
</dbReference>
<dbReference type="EMBL" id="AMXI01001655">
    <property type="protein sequence ID" value="EKN36845.1"/>
    <property type="molecule type" value="Genomic_DNA"/>
</dbReference>
<reference evidence="2 3" key="1">
    <citation type="submission" date="2012-10" db="EMBL/GenBank/DDBJ databases">
        <authorList>
            <person name="Strain E.A."/>
            <person name="Brown E."/>
            <person name="Allard M.W."/>
            <person name="Gonzalez-Escalona N."/>
            <person name="Timme R."/>
        </authorList>
    </citation>
    <scope>NUCLEOTIDE SEQUENCE [LARGE SCALE GENOMIC DNA]</scope>
    <source>
        <strain evidence="2 3">CFSAN001627</strain>
    </source>
</reference>
<dbReference type="Gene3D" id="3.40.630.30">
    <property type="match status" value="1"/>
</dbReference>
<dbReference type="GO" id="GO:0016747">
    <property type="term" value="F:acyltransferase activity, transferring groups other than amino-acyl groups"/>
    <property type="evidence" value="ECO:0007669"/>
    <property type="project" value="InterPro"/>
</dbReference>
<proteinExistence type="predicted"/>
<dbReference type="Proteomes" id="UP000011944">
    <property type="component" value="Unassembled WGS sequence"/>
</dbReference>
<evidence type="ECO:0000313" key="3">
    <source>
        <dbReference type="Proteomes" id="UP000011944"/>
    </source>
</evidence>
<dbReference type="PATRIC" id="fig|1232189.3.peg.4089"/>
<organism evidence="2 3">
    <name type="scientific">Clostridium botulinum CFSAN001627</name>
    <dbReference type="NCBI Taxonomy" id="1232189"/>
    <lineage>
        <taxon>Bacteria</taxon>
        <taxon>Bacillati</taxon>
        <taxon>Bacillota</taxon>
        <taxon>Clostridia</taxon>
        <taxon>Eubacteriales</taxon>
        <taxon>Clostridiaceae</taxon>
        <taxon>Clostridium</taxon>
    </lineage>
</organism>
<gene>
    <name evidence="2" type="ORF">CFSAN001627_26181</name>
</gene>
<evidence type="ECO:0000259" key="1">
    <source>
        <dbReference type="PROSITE" id="PS51186"/>
    </source>
</evidence>
<dbReference type="Pfam" id="PF13673">
    <property type="entry name" value="Acetyltransf_10"/>
    <property type="match status" value="1"/>
</dbReference>
<keyword evidence="2" id="KW-0808">Transferase</keyword>
<comment type="caution">
    <text evidence="2">The sequence shown here is derived from an EMBL/GenBank/DDBJ whole genome shotgun (WGS) entry which is preliminary data.</text>
</comment>
<accession>M1ZR73</accession>
<dbReference type="InterPro" id="IPR000182">
    <property type="entry name" value="GNAT_dom"/>
</dbReference>
<evidence type="ECO:0000313" key="2">
    <source>
        <dbReference type="EMBL" id="EKN36845.1"/>
    </source>
</evidence>
<feature type="domain" description="N-acetyltransferase" evidence="1">
    <location>
        <begin position="1"/>
        <end position="113"/>
    </location>
</feature>
<protein>
    <submittedName>
        <fullName evidence="2">Acetyltransferase</fullName>
    </submittedName>
</protein>
<dbReference type="AlphaFoldDB" id="M1ZR73"/>
<reference evidence="2 3" key="2">
    <citation type="submission" date="2013-03" db="EMBL/GenBank/DDBJ databases">
        <title>Diversity in Clostridium botulinum.</title>
        <authorList>
            <person name="Timme R.E."/>
            <person name="Allard M."/>
            <person name="Luo Y."/>
            <person name="Strain E."/>
            <person name="Gonzalez-Escalona N."/>
            <person name="Brown E."/>
        </authorList>
    </citation>
    <scope>NUCLEOTIDE SEQUENCE [LARGE SCALE GENOMIC DNA]</scope>
    <source>
        <strain evidence="2 3">CFSAN001627</strain>
    </source>
</reference>